<organism evidence="1">
    <name type="scientific">uncultured Truepera sp</name>
    <dbReference type="NCBI Taxonomy" id="543023"/>
    <lineage>
        <taxon>Bacteria</taxon>
        <taxon>Thermotogati</taxon>
        <taxon>Deinococcota</taxon>
        <taxon>Deinococci</taxon>
        <taxon>Trueperales</taxon>
        <taxon>Trueperaceae</taxon>
        <taxon>Truepera</taxon>
        <taxon>environmental samples</taxon>
    </lineage>
</organism>
<proteinExistence type="predicted"/>
<dbReference type="AlphaFoldDB" id="A0A6J4USQ3"/>
<gene>
    <name evidence="1" type="ORF">AVDCRST_MAG86-686</name>
</gene>
<evidence type="ECO:0000313" key="1">
    <source>
        <dbReference type="EMBL" id="CAA9559819.1"/>
    </source>
</evidence>
<reference evidence="1" key="1">
    <citation type="submission" date="2020-02" db="EMBL/GenBank/DDBJ databases">
        <authorList>
            <person name="Meier V. D."/>
        </authorList>
    </citation>
    <scope>NUCLEOTIDE SEQUENCE</scope>
    <source>
        <strain evidence="1">AVDCRST_MAG86</strain>
    </source>
</reference>
<name>A0A6J4USQ3_9DEIN</name>
<accession>A0A6J4USQ3</accession>
<dbReference type="EMBL" id="CADCWP010000035">
    <property type="protein sequence ID" value="CAA9559819.1"/>
    <property type="molecule type" value="Genomic_DNA"/>
</dbReference>
<sequence length="44" mass="4485">MAAAYTSKPLDGALALKVGSTGISVLTRSPTLGIKEAYVTFATL</sequence>
<protein>
    <submittedName>
        <fullName evidence="1">Uncharacterized protein</fullName>
    </submittedName>
</protein>